<feature type="domain" description="Phage tail collar" evidence="1">
    <location>
        <begin position="7"/>
        <end position="63"/>
    </location>
</feature>
<dbReference type="RefSeq" id="WP_345938599.1">
    <property type="nucleotide sequence ID" value="NZ_JBBKTW010000013.1"/>
</dbReference>
<dbReference type="SUPFAM" id="SSF88874">
    <property type="entry name" value="Receptor-binding domain of short tail fibre protein gp12"/>
    <property type="match status" value="1"/>
</dbReference>
<keyword evidence="3" id="KW-1185">Reference proteome</keyword>
<sequence>MDGVYLGAIFLWAPNFAPRGYSFCHGQLISISQNDALFSLLGTTYGGDGQTTFGLPNLKGRVPVGVGQGPGLSNYALGQTSGTETVTLTGNNLASHSHTVTTALQTALPALTAAATDAAPTNATHLATGNYVQTNAPGTPTRPSDIFLATGTAEGTLNGGQINGSLLVGSSGMNFPTSIMQPFSTLNYITPLYGIYPPRGGMS</sequence>
<dbReference type="Proteomes" id="UP001413721">
    <property type="component" value="Unassembled WGS sequence"/>
</dbReference>
<protein>
    <submittedName>
        <fullName evidence="2">Tail fiber protein</fullName>
    </submittedName>
</protein>
<proteinExistence type="predicted"/>
<name>A0ABU9YSA3_9PROT</name>
<gene>
    <name evidence="2" type="ORF">WG926_25550</name>
</gene>
<dbReference type="EMBL" id="JBBKTW010000013">
    <property type="protein sequence ID" value="MEN2991703.1"/>
    <property type="molecule type" value="Genomic_DNA"/>
</dbReference>
<accession>A0ABU9YSA3</accession>
<evidence type="ECO:0000259" key="1">
    <source>
        <dbReference type="Pfam" id="PF07484"/>
    </source>
</evidence>
<reference evidence="2 3" key="1">
    <citation type="submission" date="2024-03" db="EMBL/GenBank/DDBJ databases">
        <title>High-quality draft genome sequencing of Tistrella sp. BH-R2-4.</title>
        <authorList>
            <person name="Dong C."/>
        </authorList>
    </citation>
    <scope>NUCLEOTIDE SEQUENCE [LARGE SCALE GENOMIC DNA]</scope>
    <source>
        <strain evidence="2 3">BH-R2-4</strain>
    </source>
</reference>
<evidence type="ECO:0000313" key="2">
    <source>
        <dbReference type="EMBL" id="MEN2991703.1"/>
    </source>
</evidence>
<evidence type="ECO:0000313" key="3">
    <source>
        <dbReference type="Proteomes" id="UP001413721"/>
    </source>
</evidence>
<dbReference type="Pfam" id="PF07484">
    <property type="entry name" value="Collar"/>
    <property type="match status" value="1"/>
</dbReference>
<dbReference type="InterPro" id="IPR011083">
    <property type="entry name" value="Phage_tail_collar_dom"/>
</dbReference>
<comment type="caution">
    <text evidence="2">The sequence shown here is derived from an EMBL/GenBank/DDBJ whole genome shotgun (WGS) entry which is preliminary data.</text>
</comment>
<organism evidence="2 3">
    <name type="scientific">Tistrella arctica</name>
    <dbReference type="NCBI Taxonomy" id="3133430"/>
    <lineage>
        <taxon>Bacteria</taxon>
        <taxon>Pseudomonadati</taxon>
        <taxon>Pseudomonadota</taxon>
        <taxon>Alphaproteobacteria</taxon>
        <taxon>Geminicoccales</taxon>
        <taxon>Geminicoccaceae</taxon>
        <taxon>Tistrella</taxon>
    </lineage>
</organism>
<dbReference type="Gene3D" id="3.90.1340.10">
    <property type="entry name" value="Phage tail collar domain"/>
    <property type="match status" value="1"/>
</dbReference>
<dbReference type="InterPro" id="IPR037053">
    <property type="entry name" value="Phage_tail_collar_dom_sf"/>
</dbReference>